<organism evidence="1 2">
    <name type="scientific">Candidatus Kuenenbacteria bacterium GW2011_GWA2_42_15</name>
    <dbReference type="NCBI Taxonomy" id="1618677"/>
    <lineage>
        <taxon>Bacteria</taxon>
        <taxon>Candidatus Kueneniibacteriota</taxon>
    </lineage>
</organism>
<protein>
    <submittedName>
        <fullName evidence="1">Uncharacterized protein</fullName>
    </submittedName>
</protein>
<reference evidence="1 2" key="1">
    <citation type="journal article" date="2015" name="Nature">
        <title>rRNA introns, odd ribosomes, and small enigmatic genomes across a large radiation of phyla.</title>
        <authorList>
            <person name="Brown C.T."/>
            <person name="Hug L.A."/>
            <person name="Thomas B.C."/>
            <person name="Sharon I."/>
            <person name="Castelle C.J."/>
            <person name="Singh A."/>
            <person name="Wilkins M.J."/>
            <person name="Williams K.H."/>
            <person name="Banfield J.F."/>
        </authorList>
    </citation>
    <scope>NUCLEOTIDE SEQUENCE [LARGE SCALE GENOMIC DNA]</scope>
</reference>
<comment type="caution">
    <text evidence="1">The sequence shown here is derived from an EMBL/GenBank/DDBJ whole genome shotgun (WGS) entry which is preliminary data.</text>
</comment>
<evidence type="ECO:0000313" key="2">
    <source>
        <dbReference type="Proteomes" id="UP000034516"/>
    </source>
</evidence>
<gene>
    <name evidence="1" type="ORF">UV02_C0029G0001</name>
</gene>
<dbReference type="AlphaFoldDB" id="A0A0G1BV06"/>
<sequence>FDVRLPQRFNEVRLTIWYKKLSETKLQIGPAIDLSAWQWQLKDINYIRNEGNWQIGQTSYDLFLTQIDHNRLRFLVSSPNLADSGQEVIFKKIELEFVKKPIQNWADVIERLRDLILFSRLKFIIHLISNI</sequence>
<proteinExistence type="predicted"/>
<evidence type="ECO:0000313" key="1">
    <source>
        <dbReference type="EMBL" id="KKS41278.1"/>
    </source>
</evidence>
<accession>A0A0G1BV06</accession>
<name>A0A0G1BV06_9BACT</name>
<dbReference type="Proteomes" id="UP000034516">
    <property type="component" value="Unassembled WGS sequence"/>
</dbReference>
<dbReference type="EMBL" id="LCCW01000029">
    <property type="protein sequence ID" value="KKS41278.1"/>
    <property type="molecule type" value="Genomic_DNA"/>
</dbReference>
<feature type="non-terminal residue" evidence="1">
    <location>
        <position position="1"/>
    </location>
</feature>